<dbReference type="KEGG" id="bpx:BUPH_00579"/>
<protein>
    <submittedName>
        <fullName evidence="1">Uncharacterized protein</fullName>
    </submittedName>
</protein>
<evidence type="ECO:0000313" key="1">
    <source>
        <dbReference type="EMBL" id="AFT88043.1"/>
    </source>
</evidence>
<accession>K0DVJ3</accession>
<dbReference type="AlphaFoldDB" id="K0DVJ3"/>
<organism evidence="1 2">
    <name type="scientific">Paraburkholderia phenoliruptrix BR3459a</name>
    <dbReference type="NCBI Taxonomy" id="1229205"/>
    <lineage>
        <taxon>Bacteria</taxon>
        <taxon>Pseudomonadati</taxon>
        <taxon>Pseudomonadota</taxon>
        <taxon>Betaproteobacteria</taxon>
        <taxon>Burkholderiales</taxon>
        <taxon>Burkholderiaceae</taxon>
        <taxon>Paraburkholderia</taxon>
    </lineage>
</organism>
<evidence type="ECO:0000313" key="2">
    <source>
        <dbReference type="Proteomes" id="UP000010105"/>
    </source>
</evidence>
<dbReference type="PATRIC" id="fig|1229205.11.peg.4450"/>
<dbReference type="Proteomes" id="UP000010105">
    <property type="component" value="Chromosome 2"/>
</dbReference>
<dbReference type="eggNOG" id="ENOG50316YQ">
    <property type="taxonomic scope" value="Bacteria"/>
</dbReference>
<proteinExistence type="predicted"/>
<dbReference type="HOGENOM" id="CLU_2521260_0_0_4"/>
<gene>
    <name evidence="1" type="ORF">BUPH_00579</name>
</gene>
<name>K0DVJ3_9BURK</name>
<reference evidence="1 2" key="1">
    <citation type="journal article" date="2012" name="J. Bacteriol.">
        <title>Complete Genome Sequence of Burkholderia phenoliruptrix BR3459a (CLA1), a Heat-Tolerant, Nitrogen-Fixing Symbiont of Mimosa flocculosa.</title>
        <authorList>
            <person name="de Oliveira Cunha C."/>
            <person name="Goda Zuleta L.F."/>
            <person name="Paula de Almeida L.G."/>
            <person name="Prioli Ciapina L."/>
            <person name="Lustrino Borges W."/>
            <person name="Pitard R.M."/>
            <person name="Baldani J.I."/>
            <person name="Straliotto R."/>
            <person name="de Faria S.M."/>
            <person name="Hungria M."/>
            <person name="Sousa Cavada B."/>
            <person name="Mercante F.M."/>
            <person name="Ribeiro de Vasconcelos A.T."/>
        </authorList>
    </citation>
    <scope>NUCLEOTIDE SEQUENCE [LARGE SCALE GENOMIC DNA]</scope>
    <source>
        <strain evidence="1 2">BR3459a</strain>
    </source>
</reference>
<sequence>MEQEMKLTRELSGLRDRLGKALRLDGIEQVFARKGLAHAEDAPQWAIVYRTANGFCCVYRGQAVELPEMLDVQIWAEEMDVQTWFIGL</sequence>
<dbReference type="EMBL" id="CP003864">
    <property type="protein sequence ID" value="AFT88043.1"/>
    <property type="molecule type" value="Genomic_DNA"/>
</dbReference>